<gene>
    <name evidence="2" type="ORF">E0Z10_g9141</name>
</gene>
<comment type="caution">
    <text evidence="2">The sequence shown here is derived from an EMBL/GenBank/DDBJ whole genome shotgun (WGS) entry which is preliminary data.</text>
</comment>
<dbReference type="EMBL" id="SKBN01000274">
    <property type="protein sequence ID" value="TGJ79611.1"/>
    <property type="molecule type" value="Genomic_DNA"/>
</dbReference>
<organism evidence="2 3">
    <name type="scientific">Xylaria hypoxylon</name>
    <dbReference type="NCBI Taxonomy" id="37992"/>
    <lineage>
        <taxon>Eukaryota</taxon>
        <taxon>Fungi</taxon>
        <taxon>Dikarya</taxon>
        <taxon>Ascomycota</taxon>
        <taxon>Pezizomycotina</taxon>
        <taxon>Sordariomycetes</taxon>
        <taxon>Xylariomycetidae</taxon>
        <taxon>Xylariales</taxon>
        <taxon>Xylariaceae</taxon>
        <taxon>Xylaria</taxon>
    </lineage>
</organism>
<feature type="region of interest" description="Disordered" evidence="1">
    <location>
        <begin position="32"/>
        <end position="70"/>
    </location>
</feature>
<evidence type="ECO:0000313" key="3">
    <source>
        <dbReference type="Proteomes" id="UP000297716"/>
    </source>
</evidence>
<sequence>MLTSIWAPIGTDVAELNDMFFMEPLDKGLKALSPDLADGQHQGSYPRRGDGQQGIQTHPNIGPQVGLHSTTLGMPAAKMVEQVVASSGRLSHR</sequence>
<name>A0A4Z0YJS9_9PEZI</name>
<reference evidence="2 3" key="1">
    <citation type="submission" date="2019-03" db="EMBL/GenBank/DDBJ databases">
        <title>Draft genome sequence of Xylaria hypoxylon DSM 108379, a ubiquitous saprotrophic-parasitic fungi on hardwood.</title>
        <authorList>
            <person name="Buettner E."/>
            <person name="Leonhardt S."/>
            <person name="Gebauer A.M."/>
            <person name="Liers C."/>
            <person name="Hofrichter M."/>
            <person name="Kellner H."/>
        </authorList>
    </citation>
    <scope>NUCLEOTIDE SEQUENCE [LARGE SCALE GENOMIC DNA]</scope>
    <source>
        <strain evidence="2 3">DSM 108379</strain>
    </source>
</reference>
<evidence type="ECO:0000256" key="1">
    <source>
        <dbReference type="SAM" id="MobiDB-lite"/>
    </source>
</evidence>
<keyword evidence="3" id="KW-1185">Reference proteome</keyword>
<evidence type="ECO:0000313" key="2">
    <source>
        <dbReference type="EMBL" id="TGJ79611.1"/>
    </source>
</evidence>
<dbReference type="Proteomes" id="UP000297716">
    <property type="component" value="Unassembled WGS sequence"/>
</dbReference>
<proteinExistence type="predicted"/>
<accession>A0A4Z0YJS9</accession>
<protein>
    <submittedName>
        <fullName evidence="2">Uncharacterized protein</fullName>
    </submittedName>
</protein>
<dbReference type="AlphaFoldDB" id="A0A4Z0YJS9"/>